<dbReference type="PROSITE" id="PS00455">
    <property type="entry name" value="AMP_BINDING"/>
    <property type="match status" value="1"/>
</dbReference>
<sequence>MSETMTRHAHTGGGTSSPAAPDGAAGGSGLGPEHARGAPIVPRAVPSLLEDSAQRFPDRPYLDFLGKKYTYAEVLDLVNRAAQGFQQLGVGPGVRVGLCLPNSPYFTICYFAVLKAGGTVVNYNPLYVERELAYQINDSGTRLMVTLDLKQIYPKVAACLESTCLERVVVCTMTGILPGVKSLLFSVLKRSEMADVPDDLRHIPFDKLVANAGKPARAPISPKSDVAVLQYTGGTTGVPKGAMLTHANITANCEQLRRAVPMLKDGEERMMAVLPFFHVFAMTVAQNLATQMGAEIVLLPRFELGQLMKCISRKRPTMFPGVPTIYTAINNAPDLSKHDMTSLKVCISGGAPLPVEVKKRFEELTGCSLVEGYGLTESSPVATCNPIGGLVKSGSIGLPLEGTEVVIRNLEEPHDPMPRGERGELTIKGPQVMAGYWKRPDETAKTLPDGWLRTGDVGYVDEDGYIFLVDRIKDVIIAGGFNVYPRAIEEALYLHPAVAECICIGIPDDYRGQAPKCFVTLRDGTDASPAELRDFLHDKISRIEIPKAIEIRDTLPKTMVGKLSRKELVAEEEAARKAASGGSAGAS</sequence>
<dbReference type="PANTHER" id="PTHR43767">
    <property type="entry name" value="LONG-CHAIN-FATTY-ACID--COA LIGASE"/>
    <property type="match status" value="1"/>
</dbReference>
<keyword evidence="5" id="KW-1185">Reference proteome</keyword>
<dbReference type="SUPFAM" id="SSF56801">
    <property type="entry name" value="Acetyl-CoA synthetase-like"/>
    <property type="match status" value="1"/>
</dbReference>
<dbReference type="EMBL" id="OCNJ01000017">
    <property type="protein sequence ID" value="SOE01283.1"/>
    <property type="molecule type" value="Genomic_DNA"/>
</dbReference>
<proteinExistence type="predicted"/>
<dbReference type="Pfam" id="PF00501">
    <property type="entry name" value="AMP-binding"/>
    <property type="match status" value="1"/>
</dbReference>
<dbReference type="InterPro" id="IPR000873">
    <property type="entry name" value="AMP-dep_synth/lig_dom"/>
</dbReference>
<reference evidence="4 5" key="1">
    <citation type="submission" date="2017-09" db="EMBL/GenBank/DDBJ databases">
        <authorList>
            <person name="Ehlers B."/>
            <person name="Leendertz F.H."/>
        </authorList>
    </citation>
    <scope>NUCLEOTIDE SEQUENCE [LARGE SCALE GENOMIC DNA]</scope>
    <source>
        <strain evidence="4 5">USBA 140</strain>
    </source>
</reference>
<evidence type="ECO:0000259" key="3">
    <source>
        <dbReference type="Pfam" id="PF13193"/>
    </source>
</evidence>
<dbReference type="InterPro" id="IPR025110">
    <property type="entry name" value="AMP-bd_C"/>
</dbReference>
<gene>
    <name evidence="4" type="ORF">SAMN05421508_11738</name>
</gene>
<dbReference type="Gene3D" id="3.40.50.12780">
    <property type="entry name" value="N-terminal domain of ligase-like"/>
    <property type="match status" value="1"/>
</dbReference>
<name>A0A286H0H9_9PROT</name>
<evidence type="ECO:0000256" key="1">
    <source>
        <dbReference type="SAM" id="MobiDB-lite"/>
    </source>
</evidence>
<dbReference type="Proteomes" id="UP000219621">
    <property type="component" value="Unassembled WGS sequence"/>
</dbReference>
<evidence type="ECO:0000313" key="4">
    <source>
        <dbReference type="EMBL" id="SOE01283.1"/>
    </source>
</evidence>
<dbReference type="PANTHER" id="PTHR43767:SF12">
    <property type="entry name" value="AMP-DEPENDENT SYNTHETASE AND LIGASE"/>
    <property type="match status" value="1"/>
</dbReference>
<accession>A0A286H0H9</accession>
<protein>
    <submittedName>
        <fullName evidence="4">Long-chain acyl-CoA synthetase</fullName>
    </submittedName>
</protein>
<dbReference type="Gene3D" id="3.30.300.30">
    <property type="match status" value="1"/>
</dbReference>
<dbReference type="InterPro" id="IPR020845">
    <property type="entry name" value="AMP-binding_CS"/>
</dbReference>
<evidence type="ECO:0000259" key="2">
    <source>
        <dbReference type="Pfam" id="PF00501"/>
    </source>
</evidence>
<dbReference type="InterPro" id="IPR042099">
    <property type="entry name" value="ANL_N_sf"/>
</dbReference>
<dbReference type="OrthoDB" id="9803968at2"/>
<dbReference type="Pfam" id="PF13193">
    <property type="entry name" value="AMP-binding_C"/>
    <property type="match status" value="1"/>
</dbReference>
<organism evidence="4 5">
    <name type="scientific">Caenispirillum bisanense</name>
    <dbReference type="NCBI Taxonomy" id="414052"/>
    <lineage>
        <taxon>Bacteria</taxon>
        <taxon>Pseudomonadati</taxon>
        <taxon>Pseudomonadota</taxon>
        <taxon>Alphaproteobacteria</taxon>
        <taxon>Rhodospirillales</taxon>
        <taxon>Novispirillaceae</taxon>
        <taxon>Caenispirillum</taxon>
    </lineage>
</organism>
<feature type="domain" description="AMP-dependent synthetase/ligase" evidence="2">
    <location>
        <begin position="49"/>
        <end position="437"/>
    </location>
</feature>
<evidence type="ECO:0000313" key="5">
    <source>
        <dbReference type="Proteomes" id="UP000219621"/>
    </source>
</evidence>
<feature type="region of interest" description="Disordered" evidence="1">
    <location>
        <begin position="1"/>
        <end position="36"/>
    </location>
</feature>
<dbReference type="InterPro" id="IPR050237">
    <property type="entry name" value="ATP-dep_AMP-bd_enzyme"/>
</dbReference>
<dbReference type="InterPro" id="IPR045851">
    <property type="entry name" value="AMP-bd_C_sf"/>
</dbReference>
<feature type="domain" description="AMP-binding enzyme C-terminal" evidence="3">
    <location>
        <begin position="488"/>
        <end position="562"/>
    </location>
</feature>
<dbReference type="AlphaFoldDB" id="A0A286H0H9"/>
<dbReference type="GO" id="GO:0016877">
    <property type="term" value="F:ligase activity, forming carbon-sulfur bonds"/>
    <property type="evidence" value="ECO:0007669"/>
    <property type="project" value="UniProtKB-ARBA"/>
</dbReference>
<dbReference type="CDD" id="cd05936">
    <property type="entry name" value="FC-FACS_FadD_like"/>
    <property type="match status" value="1"/>
</dbReference>